<dbReference type="PRINTS" id="PR00037">
    <property type="entry name" value="HTHLACR"/>
</dbReference>
<organism evidence="5 6">
    <name type="scientific">Cohnella hashimotonis</name>
    <dbReference type="NCBI Taxonomy" id="2826895"/>
    <lineage>
        <taxon>Bacteria</taxon>
        <taxon>Bacillati</taxon>
        <taxon>Bacillota</taxon>
        <taxon>Bacilli</taxon>
        <taxon>Bacillales</taxon>
        <taxon>Paenibacillaceae</taxon>
        <taxon>Cohnella</taxon>
    </lineage>
</organism>
<dbReference type="PANTHER" id="PTHR30363:SF44">
    <property type="entry name" value="AGA OPERON TRANSCRIPTIONAL REPRESSOR-RELATED"/>
    <property type="match status" value="1"/>
</dbReference>
<evidence type="ECO:0000256" key="1">
    <source>
        <dbReference type="ARBA" id="ARBA00023015"/>
    </source>
</evidence>
<accession>A0ABT6TKU5</accession>
<dbReference type="InterPro" id="IPR037171">
    <property type="entry name" value="NagB/RpiA_transferase-like"/>
</dbReference>
<dbReference type="InterPro" id="IPR014036">
    <property type="entry name" value="DeoR-like_C"/>
</dbReference>
<evidence type="ECO:0000313" key="5">
    <source>
        <dbReference type="EMBL" id="MDI4647456.1"/>
    </source>
</evidence>
<dbReference type="InterPro" id="IPR001034">
    <property type="entry name" value="DeoR_HTH"/>
</dbReference>
<dbReference type="Pfam" id="PF08220">
    <property type="entry name" value="HTH_DeoR"/>
    <property type="match status" value="1"/>
</dbReference>
<dbReference type="InterPro" id="IPR036390">
    <property type="entry name" value="WH_DNA-bd_sf"/>
</dbReference>
<dbReference type="RefSeq" id="WP_282910220.1">
    <property type="nucleotide sequence ID" value="NZ_JAGRPV010000001.1"/>
</dbReference>
<keyword evidence="1" id="KW-0805">Transcription regulation</keyword>
<dbReference type="GO" id="GO:0003677">
    <property type="term" value="F:DNA binding"/>
    <property type="evidence" value="ECO:0007669"/>
    <property type="project" value="UniProtKB-KW"/>
</dbReference>
<dbReference type="Gene3D" id="1.10.10.10">
    <property type="entry name" value="Winged helix-like DNA-binding domain superfamily/Winged helix DNA-binding domain"/>
    <property type="match status" value="1"/>
</dbReference>
<evidence type="ECO:0000313" key="6">
    <source>
        <dbReference type="Proteomes" id="UP001161691"/>
    </source>
</evidence>
<evidence type="ECO:0000256" key="3">
    <source>
        <dbReference type="ARBA" id="ARBA00023163"/>
    </source>
</evidence>
<dbReference type="SUPFAM" id="SSF46785">
    <property type="entry name" value="Winged helix' DNA-binding domain"/>
    <property type="match status" value="1"/>
</dbReference>
<dbReference type="PROSITE" id="PS51000">
    <property type="entry name" value="HTH_DEOR_2"/>
    <property type="match status" value="1"/>
</dbReference>
<keyword evidence="2 5" id="KW-0238">DNA-binding</keyword>
<dbReference type="Proteomes" id="UP001161691">
    <property type="component" value="Unassembled WGS sequence"/>
</dbReference>
<dbReference type="InterPro" id="IPR011991">
    <property type="entry name" value="ArsR-like_HTH"/>
</dbReference>
<comment type="caution">
    <text evidence="5">The sequence shown here is derived from an EMBL/GenBank/DDBJ whole genome shotgun (WGS) entry which is preliminary data.</text>
</comment>
<dbReference type="Gene3D" id="3.40.50.1360">
    <property type="match status" value="1"/>
</dbReference>
<reference evidence="5" key="1">
    <citation type="submission" date="2023-04" db="EMBL/GenBank/DDBJ databases">
        <title>Comparative genomic analysis of Cohnella hashimotonis sp. nov., isolated from the International Space Station.</title>
        <authorList>
            <person name="Venkateswaran K."/>
            <person name="Simpson A."/>
        </authorList>
    </citation>
    <scope>NUCLEOTIDE SEQUENCE</scope>
    <source>
        <strain evidence="5">F6_2S_P_1</strain>
    </source>
</reference>
<keyword evidence="6" id="KW-1185">Reference proteome</keyword>
<dbReference type="InterPro" id="IPR036388">
    <property type="entry name" value="WH-like_DNA-bd_sf"/>
</dbReference>
<proteinExistence type="predicted"/>
<dbReference type="SUPFAM" id="SSF100950">
    <property type="entry name" value="NagB/RpiA/CoA transferase-like"/>
    <property type="match status" value="1"/>
</dbReference>
<gene>
    <name evidence="5" type="ORF">KB449_20970</name>
</gene>
<dbReference type="EMBL" id="JAGRPV010000001">
    <property type="protein sequence ID" value="MDI4647456.1"/>
    <property type="molecule type" value="Genomic_DNA"/>
</dbReference>
<dbReference type="SMART" id="SM00420">
    <property type="entry name" value="HTH_DEOR"/>
    <property type="match status" value="1"/>
</dbReference>
<feature type="domain" description="HTH deoR-type" evidence="4">
    <location>
        <begin position="3"/>
        <end position="58"/>
    </location>
</feature>
<sequence length="255" mass="27933">MNPLRRHEMIMEMLLAANEVTVAELSERLEVTGKTIREDLAKLEEKGLLQRMHGGAMLAQADQLGILSLKNPVARHAAEKAEVAKLAVSLIEPGDIVALDGGTTMQEMARQLPNQPMTVVTNDIIIISELVRKEAIRLVVPGGYRVRNMLVGADAVAYVRKLNIRKAFLAATGVQPDSGFTIYTGEFSEMKRALIETAQQSFVTADHHKFGQGALFTFAQLTEVEAIVTDAGLSPEVASQYRQAGVRLLINQEKE</sequence>
<evidence type="ECO:0000256" key="2">
    <source>
        <dbReference type="ARBA" id="ARBA00023125"/>
    </source>
</evidence>
<protein>
    <submittedName>
        <fullName evidence="5">DeoR/GlpR family DNA-binding transcription regulator</fullName>
    </submittedName>
</protein>
<dbReference type="SMART" id="SM01134">
    <property type="entry name" value="DeoRC"/>
    <property type="match status" value="1"/>
</dbReference>
<dbReference type="PANTHER" id="PTHR30363">
    <property type="entry name" value="HTH-TYPE TRANSCRIPTIONAL REGULATOR SRLR-RELATED"/>
    <property type="match status" value="1"/>
</dbReference>
<dbReference type="InterPro" id="IPR050313">
    <property type="entry name" value="Carb_Metab_HTH_regulators"/>
</dbReference>
<dbReference type="CDD" id="cd00090">
    <property type="entry name" value="HTH_ARSR"/>
    <property type="match status" value="1"/>
</dbReference>
<keyword evidence="3" id="KW-0804">Transcription</keyword>
<dbReference type="Pfam" id="PF00455">
    <property type="entry name" value="DeoRC"/>
    <property type="match status" value="1"/>
</dbReference>
<evidence type="ECO:0000259" key="4">
    <source>
        <dbReference type="PROSITE" id="PS51000"/>
    </source>
</evidence>
<name>A0ABT6TKU5_9BACL</name>